<reference evidence="8" key="1">
    <citation type="submission" date="2020-11" db="EMBL/GenBank/DDBJ databases">
        <authorList>
            <consortium name="DOE Joint Genome Institute"/>
            <person name="Ahrendt S."/>
            <person name="Riley R."/>
            <person name="Andreopoulos W."/>
            <person name="Labutti K."/>
            <person name="Pangilinan J."/>
            <person name="Ruiz-Duenas F.J."/>
            <person name="Barrasa J.M."/>
            <person name="Sanchez-Garcia M."/>
            <person name="Camarero S."/>
            <person name="Miyauchi S."/>
            <person name="Serrano A."/>
            <person name="Linde D."/>
            <person name="Babiker R."/>
            <person name="Drula E."/>
            <person name="Ayuso-Fernandez I."/>
            <person name="Pacheco R."/>
            <person name="Padilla G."/>
            <person name="Ferreira P."/>
            <person name="Barriuso J."/>
            <person name="Kellner H."/>
            <person name="Castanera R."/>
            <person name="Alfaro M."/>
            <person name="Ramirez L."/>
            <person name="Pisabarro A.G."/>
            <person name="Kuo A."/>
            <person name="Tritt A."/>
            <person name="Lipzen A."/>
            <person name="He G."/>
            <person name="Yan M."/>
            <person name="Ng V."/>
            <person name="Cullen D."/>
            <person name="Martin F."/>
            <person name="Rosso M.-N."/>
            <person name="Henrissat B."/>
            <person name="Hibbett D."/>
            <person name="Martinez A.T."/>
            <person name="Grigoriev I.V."/>
        </authorList>
    </citation>
    <scope>NUCLEOTIDE SEQUENCE</scope>
    <source>
        <strain evidence="8">AH 40177</strain>
    </source>
</reference>
<dbReference type="SUPFAM" id="SSF48179">
    <property type="entry name" value="6-phosphogluconate dehydrogenase C-terminal domain-like"/>
    <property type="match status" value="1"/>
</dbReference>
<dbReference type="Pfam" id="PF08546">
    <property type="entry name" value="ApbA_C"/>
    <property type="match status" value="1"/>
</dbReference>
<evidence type="ECO:0000313" key="9">
    <source>
        <dbReference type="Proteomes" id="UP000772434"/>
    </source>
</evidence>
<dbReference type="EMBL" id="JADNRY010000011">
    <property type="protein sequence ID" value="KAF9074842.1"/>
    <property type="molecule type" value="Genomic_DNA"/>
</dbReference>
<comment type="caution">
    <text evidence="8">The sequence shown here is derived from an EMBL/GenBank/DDBJ whole genome shotgun (WGS) entry which is preliminary data.</text>
</comment>
<dbReference type="InterPro" id="IPR036291">
    <property type="entry name" value="NAD(P)-bd_dom_sf"/>
</dbReference>
<organism evidence="8 9">
    <name type="scientific">Rhodocollybia butyracea</name>
    <dbReference type="NCBI Taxonomy" id="206335"/>
    <lineage>
        <taxon>Eukaryota</taxon>
        <taxon>Fungi</taxon>
        <taxon>Dikarya</taxon>
        <taxon>Basidiomycota</taxon>
        <taxon>Agaricomycotina</taxon>
        <taxon>Agaricomycetes</taxon>
        <taxon>Agaricomycetidae</taxon>
        <taxon>Agaricales</taxon>
        <taxon>Marasmiineae</taxon>
        <taxon>Omphalotaceae</taxon>
        <taxon>Rhodocollybia</taxon>
    </lineage>
</organism>
<dbReference type="Proteomes" id="UP000772434">
    <property type="component" value="Unassembled WGS sequence"/>
</dbReference>
<keyword evidence="3" id="KW-0521">NADP</keyword>
<evidence type="ECO:0000256" key="2">
    <source>
        <dbReference type="ARBA" id="ARBA00013014"/>
    </source>
</evidence>
<dbReference type="InterPro" id="IPR013332">
    <property type="entry name" value="KPR_N"/>
</dbReference>
<dbReference type="InterPro" id="IPR003710">
    <property type="entry name" value="ApbA"/>
</dbReference>
<evidence type="ECO:0000259" key="7">
    <source>
        <dbReference type="Pfam" id="PF08546"/>
    </source>
</evidence>
<evidence type="ECO:0000256" key="1">
    <source>
        <dbReference type="ARBA" id="ARBA00007870"/>
    </source>
</evidence>
<dbReference type="GO" id="GO:0008677">
    <property type="term" value="F:2-dehydropantoate 2-reductase activity"/>
    <property type="evidence" value="ECO:0007669"/>
    <property type="project" value="UniProtKB-EC"/>
</dbReference>
<dbReference type="Gene3D" id="3.40.50.720">
    <property type="entry name" value="NAD(P)-binding Rossmann-like Domain"/>
    <property type="match status" value="1"/>
</dbReference>
<name>A0A9P5Q5A3_9AGAR</name>
<proteinExistence type="inferred from homology"/>
<dbReference type="GO" id="GO:0015940">
    <property type="term" value="P:pantothenate biosynthetic process"/>
    <property type="evidence" value="ECO:0007669"/>
    <property type="project" value="InterPro"/>
</dbReference>
<keyword evidence="4" id="KW-0560">Oxidoreductase</keyword>
<dbReference type="OrthoDB" id="73846at2759"/>
<protein>
    <recommendedName>
        <fullName evidence="2">2-dehydropantoate 2-reductase</fullName>
        <ecNumber evidence="2">1.1.1.169</ecNumber>
    </recommendedName>
    <alternativeName>
        <fullName evidence="5">Ketopantoate reductase</fullName>
    </alternativeName>
</protein>
<dbReference type="EC" id="1.1.1.169" evidence="2"/>
<dbReference type="Gene3D" id="1.10.1040.10">
    <property type="entry name" value="N-(1-d-carboxylethyl)-l-norvaline Dehydrogenase, domain 2"/>
    <property type="match status" value="1"/>
</dbReference>
<feature type="domain" description="Ketopantoate reductase N-terminal" evidence="6">
    <location>
        <begin position="3"/>
        <end position="172"/>
    </location>
</feature>
<evidence type="ECO:0000259" key="6">
    <source>
        <dbReference type="Pfam" id="PF02558"/>
    </source>
</evidence>
<dbReference type="GO" id="GO:0005739">
    <property type="term" value="C:mitochondrion"/>
    <property type="evidence" value="ECO:0007669"/>
    <property type="project" value="TreeGrafter"/>
</dbReference>
<keyword evidence="9" id="KW-1185">Reference proteome</keyword>
<dbReference type="Pfam" id="PF02558">
    <property type="entry name" value="ApbA"/>
    <property type="match status" value="1"/>
</dbReference>
<dbReference type="PANTHER" id="PTHR43765:SF2">
    <property type="entry name" value="2-DEHYDROPANTOATE 2-REDUCTASE"/>
    <property type="match status" value="1"/>
</dbReference>
<evidence type="ECO:0000256" key="5">
    <source>
        <dbReference type="ARBA" id="ARBA00032024"/>
    </source>
</evidence>
<feature type="domain" description="Ketopantoate reductase C-terminal" evidence="7">
    <location>
        <begin position="240"/>
        <end position="385"/>
    </location>
</feature>
<dbReference type="NCBIfam" id="TIGR00745">
    <property type="entry name" value="apbA_panE"/>
    <property type="match status" value="1"/>
</dbReference>
<evidence type="ECO:0000313" key="8">
    <source>
        <dbReference type="EMBL" id="KAF9074842.1"/>
    </source>
</evidence>
<comment type="similarity">
    <text evidence="1">Belongs to the ketopantoate reductase family.</text>
</comment>
<accession>A0A9P5Q5A3</accession>
<dbReference type="InterPro" id="IPR013752">
    <property type="entry name" value="KPA_reductase"/>
</dbReference>
<dbReference type="AlphaFoldDB" id="A0A9P5Q5A3"/>
<evidence type="ECO:0000256" key="4">
    <source>
        <dbReference type="ARBA" id="ARBA00023002"/>
    </source>
</evidence>
<sequence length="395" mass="43974">MRFHVVGLGAVGTLIAHHLRRTLPEGNSIALLFKSINAARAALWEDRVTVEENGLRIMARGFIYGTSKVHMVSAKAKEPDIMETSEIESLFVTLKAHQTVPAIRRLAPKLSPYSTIVLLQNGLGVYEQLIREIFIDPEQRPHFILASNTHGVYTRGHMDAVHAGRGEIRFGIVHDVRGRNYDAGFQETPKREPSLTDITPGTSDPLFIRYKSLRDTVASLLLMETLSPSWLPMEEMQIALRRKLVVNAAINPLTAILDCKNGDVFETPHSRSLLRRICIEAAQAFKAELRAGAEEFLENAGAGLDEDILLDRLPEGLTWQSLEKECLRVAKVTNWNISSMLADIRAGRSSGTEIDYINGYLMELGKAHKVYMPVNSTLAQLVRMKSNVTKGKAVL</sequence>
<dbReference type="GO" id="GO:0050661">
    <property type="term" value="F:NADP binding"/>
    <property type="evidence" value="ECO:0007669"/>
    <property type="project" value="TreeGrafter"/>
</dbReference>
<evidence type="ECO:0000256" key="3">
    <source>
        <dbReference type="ARBA" id="ARBA00022857"/>
    </source>
</evidence>
<dbReference type="InterPro" id="IPR008927">
    <property type="entry name" value="6-PGluconate_DH-like_C_sf"/>
</dbReference>
<dbReference type="SUPFAM" id="SSF51735">
    <property type="entry name" value="NAD(P)-binding Rossmann-fold domains"/>
    <property type="match status" value="1"/>
</dbReference>
<dbReference type="InterPro" id="IPR050838">
    <property type="entry name" value="Ketopantoate_reductase"/>
</dbReference>
<dbReference type="InterPro" id="IPR013328">
    <property type="entry name" value="6PGD_dom2"/>
</dbReference>
<dbReference type="PANTHER" id="PTHR43765">
    <property type="entry name" value="2-DEHYDROPANTOATE 2-REDUCTASE-RELATED"/>
    <property type="match status" value="1"/>
</dbReference>
<gene>
    <name evidence="8" type="ORF">BDP27DRAFT_87325</name>
</gene>